<dbReference type="PATRIC" id="fig|45067.4.peg.1513"/>
<protein>
    <submittedName>
        <fullName evidence="1">Uncharacterized protein</fullName>
    </submittedName>
</protein>
<dbReference type="RefSeq" id="WP_028372595.1">
    <property type="nucleotide sequence ID" value="NZ_CAAAJD010000003.1"/>
</dbReference>
<evidence type="ECO:0000313" key="2">
    <source>
        <dbReference type="Proteomes" id="UP000054869"/>
    </source>
</evidence>
<dbReference type="Proteomes" id="UP000054869">
    <property type="component" value="Unassembled WGS sequence"/>
</dbReference>
<name>A0A0W0VPW7_9GAMM</name>
<comment type="caution">
    <text evidence="1">The sequence shown here is derived from an EMBL/GenBank/DDBJ whole genome shotgun (WGS) entry which is preliminary data.</text>
</comment>
<dbReference type="EMBL" id="LNYI01000028">
    <property type="protein sequence ID" value="KTD22183.1"/>
    <property type="molecule type" value="Genomic_DNA"/>
</dbReference>
<gene>
    <name evidence="1" type="ORF">Llan_1446</name>
</gene>
<evidence type="ECO:0000313" key="1">
    <source>
        <dbReference type="EMBL" id="KTD22183.1"/>
    </source>
</evidence>
<dbReference type="OrthoDB" id="5636849at2"/>
<organism evidence="1 2">
    <name type="scientific">Legionella lansingensis</name>
    <dbReference type="NCBI Taxonomy" id="45067"/>
    <lineage>
        <taxon>Bacteria</taxon>
        <taxon>Pseudomonadati</taxon>
        <taxon>Pseudomonadota</taxon>
        <taxon>Gammaproteobacteria</taxon>
        <taxon>Legionellales</taxon>
        <taxon>Legionellaceae</taxon>
        <taxon>Legionella</taxon>
    </lineage>
</organism>
<reference evidence="1 2" key="1">
    <citation type="submission" date="2015-11" db="EMBL/GenBank/DDBJ databases">
        <title>Genomic analysis of 38 Legionella species identifies large and diverse effector repertoires.</title>
        <authorList>
            <person name="Burstein D."/>
            <person name="Amaro F."/>
            <person name="Zusman T."/>
            <person name="Lifshitz Z."/>
            <person name="Cohen O."/>
            <person name="Gilbert J.A."/>
            <person name="Pupko T."/>
            <person name="Shuman H.A."/>
            <person name="Segal G."/>
        </authorList>
    </citation>
    <scope>NUCLEOTIDE SEQUENCE [LARGE SCALE GENOMIC DNA]</scope>
    <source>
        <strain evidence="1 2">ATCC 49751</strain>
    </source>
</reference>
<dbReference type="AlphaFoldDB" id="A0A0W0VPW7"/>
<sequence>MFEKAAEVLTWATGGLVDPFNIGGLARQRTRETFAGLWTHYSWREYFARGTIVVSTVACAMLAANSCENEDCSYLARGMAGAAFGFFASHVAVMTPTLLRRNAIKKDSQALCENVGETLNKIAEKYNSETEPFEVTVKLIVAINNFATAALNQKLPVTKRGDTVKNLLSIKSLMRKLDASVQELASALLEADNDSVGELLQNALVFWEQDFDMIKADLMAMDTVQMSYQPKQLTG</sequence>
<proteinExistence type="predicted"/>
<accession>A0A0W0VPW7</accession>
<keyword evidence="2" id="KW-1185">Reference proteome</keyword>